<feature type="compositionally biased region" description="Basic and acidic residues" evidence="1">
    <location>
        <begin position="514"/>
        <end position="523"/>
    </location>
</feature>
<protein>
    <recommendedName>
        <fullName evidence="5">EamA domain-containing protein</fullName>
    </recommendedName>
</protein>
<feature type="region of interest" description="Disordered" evidence="1">
    <location>
        <begin position="490"/>
        <end position="529"/>
    </location>
</feature>
<sequence>MRRISSTLAVGGMLALGTVASLLAKIIYGVESVGRDGRVRPFRKPLFEVFSMFLGMALCVVLDWWTRDAALELEWRQYQEAAAAAEAVDGSVRSPTTERGSSTWRIKAWFAKSSPPSTSPRIIILPALLDLAATALMCTGLLFAPVSVYQMLRGSMLVFCAVFSVTLLHRRLHYYNYLGVSMALAGISLVGLASILSEPDATAQAELALGMVLMVAGQAAQALQVVAEEHLLQNLRLPAMRVVSYEGLYGMALCVLVLFPLAYLLPGYDLGGRWEDEVDSVVMIAHSGALAAILVVDAGSMLFFNLFSLNVTQLSSAMFRTILETMRTLLVWVVDLWLYYGWTGGRFGEAWTRYSWLQVAGFVAIVAGTFTYGKQPVDIGPVAEEVAAVKEEEEAEAERDTEAKLAPPNYGAVAPRAAAAAAAPPPQTPEPIDEEAAPAYENARPVMPVTATPHSYGTSPAFFMRHGGISPAVYVGSPLPFGGSMRLAEPRNRLRRRRSSHLSVDSSHSGSNDHATERRRLDSAEPQPE</sequence>
<feature type="transmembrane region" description="Helical" evidence="2">
    <location>
        <begin position="207"/>
        <end position="227"/>
    </location>
</feature>
<feature type="transmembrane region" description="Helical" evidence="2">
    <location>
        <begin position="175"/>
        <end position="195"/>
    </location>
</feature>
<name>A0AAV9IT63_CYACA</name>
<feature type="transmembrane region" description="Helical" evidence="2">
    <location>
        <begin position="288"/>
        <end position="309"/>
    </location>
</feature>
<evidence type="ECO:0000256" key="2">
    <source>
        <dbReference type="SAM" id="Phobius"/>
    </source>
</evidence>
<dbReference type="Proteomes" id="UP001301350">
    <property type="component" value="Unassembled WGS sequence"/>
</dbReference>
<dbReference type="PANTHER" id="PTHR13146:SF3">
    <property type="entry name" value="EAMA DOMAIN-CONTAINING PROTEIN"/>
    <property type="match status" value="1"/>
</dbReference>
<evidence type="ECO:0000256" key="1">
    <source>
        <dbReference type="SAM" id="MobiDB-lite"/>
    </source>
</evidence>
<feature type="transmembrane region" description="Helical" evidence="2">
    <location>
        <begin position="122"/>
        <end position="144"/>
    </location>
</feature>
<evidence type="ECO:0000313" key="4">
    <source>
        <dbReference type="Proteomes" id="UP001301350"/>
    </source>
</evidence>
<feature type="transmembrane region" description="Helical" evidence="2">
    <location>
        <begin position="321"/>
        <end position="342"/>
    </location>
</feature>
<keyword evidence="2" id="KW-0812">Transmembrane</keyword>
<accession>A0AAV9IT63</accession>
<dbReference type="SUPFAM" id="SSF103481">
    <property type="entry name" value="Multidrug resistance efflux transporter EmrE"/>
    <property type="match status" value="1"/>
</dbReference>
<evidence type="ECO:0008006" key="5">
    <source>
        <dbReference type="Google" id="ProtNLM"/>
    </source>
</evidence>
<feature type="transmembrane region" description="Helical" evidence="2">
    <location>
        <begin position="248"/>
        <end position="268"/>
    </location>
</feature>
<proteinExistence type="predicted"/>
<dbReference type="PANTHER" id="PTHR13146">
    <property type="match status" value="1"/>
</dbReference>
<gene>
    <name evidence="3" type="ORF">CDCA_CDCA05G1537</name>
</gene>
<organism evidence="3 4">
    <name type="scientific">Cyanidium caldarium</name>
    <name type="common">Red alga</name>
    <dbReference type="NCBI Taxonomy" id="2771"/>
    <lineage>
        <taxon>Eukaryota</taxon>
        <taxon>Rhodophyta</taxon>
        <taxon>Bangiophyceae</taxon>
        <taxon>Cyanidiales</taxon>
        <taxon>Cyanidiaceae</taxon>
        <taxon>Cyanidium</taxon>
    </lineage>
</organism>
<feature type="transmembrane region" description="Helical" evidence="2">
    <location>
        <begin position="150"/>
        <end position="168"/>
    </location>
</feature>
<keyword evidence="2" id="KW-1133">Transmembrane helix</keyword>
<evidence type="ECO:0000313" key="3">
    <source>
        <dbReference type="EMBL" id="KAK4535512.1"/>
    </source>
</evidence>
<keyword evidence="4" id="KW-1185">Reference proteome</keyword>
<feature type="compositionally biased region" description="Low complexity" evidence="1">
    <location>
        <begin position="501"/>
        <end position="513"/>
    </location>
</feature>
<dbReference type="AlphaFoldDB" id="A0AAV9IT63"/>
<comment type="caution">
    <text evidence="3">The sequence shown here is derived from an EMBL/GenBank/DDBJ whole genome shotgun (WGS) entry which is preliminary data.</text>
</comment>
<dbReference type="GO" id="GO:0016020">
    <property type="term" value="C:membrane"/>
    <property type="evidence" value="ECO:0007669"/>
    <property type="project" value="TreeGrafter"/>
</dbReference>
<dbReference type="EMBL" id="JANCYW010000005">
    <property type="protein sequence ID" value="KAK4535512.1"/>
    <property type="molecule type" value="Genomic_DNA"/>
</dbReference>
<feature type="transmembrane region" description="Helical" evidence="2">
    <location>
        <begin position="48"/>
        <end position="66"/>
    </location>
</feature>
<reference evidence="3 4" key="1">
    <citation type="submission" date="2022-07" db="EMBL/GenBank/DDBJ databases">
        <title>Genome-wide signatures of adaptation to extreme environments.</title>
        <authorList>
            <person name="Cho C.H."/>
            <person name="Yoon H.S."/>
        </authorList>
    </citation>
    <scope>NUCLEOTIDE SEQUENCE [LARGE SCALE GENOMIC DNA]</scope>
    <source>
        <strain evidence="3 4">DBV 063 E5</strain>
    </source>
</reference>
<keyword evidence="2" id="KW-0472">Membrane</keyword>
<dbReference type="InterPro" id="IPR037185">
    <property type="entry name" value="EmrE-like"/>
</dbReference>